<evidence type="ECO:0000313" key="8">
    <source>
        <dbReference type="Proteomes" id="UP001283361"/>
    </source>
</evidence>
<name>A0AAE1B0J9_9GAST</name>
<dbReference type="Pfam" id="PF03151">
    <property type="entry name" value="TPT"/>
    <property type="match status" value="1"/>
</dbReference>
<dbReference type="GO" id="GO:0016020">
    <property type="term" value="C:membrane"/>
    <property type="evidence" value="ECO:0007669"/>
    <property type="project" value="UniProtKB-SubCell"/>
</dbReference>
<protein>
    <recommendedName>
        <fullName evidence="6">Sugar phosphate transporter domain-containing protein</fullName>
    </recommendedName>
</protein>
<feature type="transmembrane region" description="Helical" evidence="5">
    <location>
        <begin position="139"/>
        <end position="160"/>
    </location>
</feature>
<keyword evidence="4 5" id="KW-0472">Membrane</keyword>
<sequence length="437" mass="48833">MPRHDCVTPSMECASLRLTLHRRHTTCSTQHVGTQRATRFDCAHPQDRNIFVAKPKIVNESALGLTVGMWSERQRTTAQYRSFPSSYKHRVNMESLFSKYVKIASVVAAYWTISISMVFVNKYLLSSEDLKLDAPLFVTWFQCGVTVILCVLLSVAGQLFPDYVSFPALKFDPKVMRDTLPLSIVFVCMITFNNLCLKYIGVAFYFVGRSLTTVFNVIFTYLLLQQTTSARALLCCGIIIAGFFLGVNQEGASGSLSIIGVAFGVMASASVALNAIFTKKILPLVDNNVWRLTLYNNINASFLFLPLMAIFGEVKTIYEFPLLSSVTFWNWMIISGVFGFAIGYVTGLQIQVTSPLTHNISGTAKACAQTVLACIYFREEKTSLWWLSNLVVLAGSGSYTEVKRREMKQQHRQDVAAAEKQEEILDAMEEKKAPPPV</sequence>
<feature type="transmembrane region" description="Helical" evidence="5">
    <location>
        <begin position="180"/>
        <end position="200"/>
    </location>
</feature>
<comment type="caution">
    <text evidence="7">The sequence shown here is derived from an EMBL/GenBank/DDBJ whole genome shotgun (WGS) entry which is preliminary data.</text>
</comment>
<evidence type="ECO:0000313" key="7">
    <source>
        <dbReference type="EMBL" id="KAK3796731.1"/>
    </source>
</evidence>
<evidence type="ECO:0000256" key="4">
    <source>
        <dbReference type="ARBA" id="ARBA00023136"/>
    </source>
</evidence>
<evidence type="ECO:0000256" key="1">
    <source>
        <dbReference type="ARBA" id="ARBA00004141"/>
    </source>
</evidence>
<dbReference type="SUPFAM" id="SSF103481">
    <property type="entry name" value="Multidrug resistance efflux transporter EmrE"/>
    <property type="match status" value="1"/>
</dbReference>
<comment type="subcellular location">
    <subcellularLocation>
        <location evidence="1">Membrane</location>
        <topology evidence="1">Multi-pass membrane protein</topology>
    </subcellularLocation>
</comment>
<dbReference type="InterPro" id="IPR037185">
    <property type="entry name" value="EmrE-like"/>
</dbReference>
<evidence type="ECO:0000256" key="5">
    <source>
        <dbReference type="SAM" id="Phobius"/>
    </source>
</evidence>
<dbReference type="Proteomes" id="UP001283361">
    <property type="component" value="Unassembled WGS sequence"/>
</dbReference>
<organism evidence="7 8">
    <name type="scientific">Elysia crispata</name>
    <name type="common">lettuce slug</name>
    <dbReference type="NCBI Taxonomy" id="231223"/>
    <lineage>
        <taxon>Eukaryota</taxon>
        <taxon>Metazoa</taxon>
        <taxon>Spiralia</taxon>
        <taxon>Lophotrochozoa</taxon>
        <taxon>Mollusca</taxon>
        <taxon>Gastropoda</taxon>
        <taxon>Heterobranchia</taxon>
        <taxon>Euthyneura</taxon>
        <taxon>Panpulmonata</taxon>
        <taxon>Sacoglossa</taxon>
        <taxon>Placobranchoidea</taxon>
        <taxon>Plakobranchidae</taxon>
        <taxon>Elysia</taxon>
    </lineage>
</organism>
<proteinExistence type="predicted"/>
<feature type="transmembrane region" description="Helical" evidence="5">
    <location>
        <begin position="289"/>
        <end position="308"/>
    </location>
</feature>
<keyword evidence="2 5" id="KW-0812">Transmembrane</keyword>
<dbReference type="AlphaFoldDB" id="A0AAE1B0J9"/>
<keyword evidence="3 5" id="KW-1133">Transmembrane helix</keyword>
<dbReference type="EMBL" id="JAWDGP010000851">
    <property type="protein sequence ID" value="KAK3796731.1"/>
    <property type="molecule type" value="Genomic_DNA"/>
</dbReference>
<feature type="transmembrane region" description="Helical" evidence="5">
    <location>
        <begin position="206"/>
        <end position="224"/>
    </location>
</feature>
<evidence type="ECO:0000256" key="3">
    <source>
        <dbReference type="ARBA" id="ARBA00022989"/>
    </source>
</evidence>
<dbReference type="InterPro" id="IPR004853">
    <property type="entry name" value="Sugar_P_trans_dom"/>
</dbReference>
<evidence type="ECO:0000259" key="6">
    <source>
        <dbReference type="Pfam" id="PF03151"/>
    </source>
</evidence>
<keyword evidence="8" id="KW-1185">Reference proteome</keyword>
<accession>A0AAE1B0J9</accession>
<dbReference type="InterPro" id="IPR050186">
    <property type="entry name" value="TPT_transporter"/>
</dbReference>
<feature type="transmembrane region" description="Helical" evidence="5">
    <location>
        <begin position="254"/>
        <end position="277"/>
    </location>
</feature>
<dbReference type="PANTHER" id="PTHR11132">
    <property type="entry name" value="SOLUTE CARRIER FAMILY 35"/>
    <property type="match status" value="1"/>
</dbReference>
<feature type="transmembrane region" description="Helical" evidence="5">
    <location>
        <begin position="328"/>
        <end position="348"/>
    </location>
</feature>
<feature type="domain" description="Sugar phosphate transporter" evidence="6">
    <location>
        <begin position="102"/>
        <end position="396"/>
    </location>
</feature>
<feature type="transmembrane region" description="Helical" evidence="5">
    <location>
        <begin position="100"/>
        <end position="119"/>
    </location>
</feature>
<evidence type="ECO:0000256" key="2">
    <source>
        <dbReference type="ARBA" id="ARBA00022692"/>
    </source>
</evidence>
<reference evidence="7" key="1">
    <citation type="journal article" date="2023" name="G3 (Bethesda)">
        <title>A reference genome for the long-term kleptoplast-retaining sea slug Elysia crispata morphotype clarki.</title>
        <authorList>
            <person name="Eastman K.E."/>
            <person name="Pendleton A.L."/>
            <person name="Shaikh M.A."/>
            <person name="Suttiyut T."/>
            <person name="Ogas R."/>
            <person name="Tomko P."/>
            <person name="Gavelis G."/>
            <person name="Widhalm J.R."/>
            <person name="Wisecaver J.H."/>
        </authorList>
    </citation>
    <scope>NUCLEOTIDE SEQUENCE</scope>
    <source>
        <strain evidence="7">ECLA1</strain>
    </source>
</reference>
<gene>
    <name evidence="7" type="ORF">RRG08_037495</name>
</gene>
<feature type="transmembrane region" description="Helical" evidence="5">
    <location>
        <begin position="231"/>
        <end position="248"/>
    </location>
</feature>